<evidence type="ECO:0000256" key="1">
    <source>
        <dbReference type="SAM" id="Phobius"/>
    </source>
</evidence>
<sequence>MQLKRIYLTAILAGIPAAAAAMLAGFIASPPHVQLSSAPLQHAPRDIVDVDVDVDIPKINGIPDVIPDIPVPNINLPSVKINPGHVGAPGRGR</sequence>
<feature type="transmembrane region" description="Helical" evidence="1">
    <location>
        <begin position="7"/>
        <end position="28"/>
    </location>
</feature>
<reference evidence="2" key="1">
    <citation type="submission" date="2019-12" db="EMBL/GenBank/DDBJ databases">
        <title>Mycobacterium spongiae sp. nov.</title>
        <authorList>
            <person name="Stinear T."/>
        </authorList>
    </citation>
    <scope>NUCLEOTIDE SEQUENCE</scope>
    <source>
        <strain evidence="2">FSD4b-SM</strain>
    </source>
</reference>
<proteinExistence type="predicted"/>
<keyword evidence="1" id="KW-0812">Transmembrane</keyword>
<dbReference type="KEGG" id="mspg:F6B93_13030"/>
<accession>A0A975PXK0</accession>
<organism evidence="2 3">
    <name type="scientific">Mycobacterium spongiae</name>
    <dbReference type="NCBI Taxonomy" id="886343"/>
    <lineage>
        <taxon>Bacteria</taxon>
        <taxon>Bacillati</taxon>
        <taxon>Actinomycetota</taxon>
        <taxon>Actinomycetes</taxon>
        <taxon>Mycobacteriales</taxon>
        <taxon>Mycobacteriaceae</taxon>
        <taxon>Mycobacterium</taxon>
    </lineage>
</organism>
<dbReference type="EMBL" id="CP046600">
    <property type="protein sequence ID" value="QUR67904.1"/>
    <property type="molecule type" value="Genomic_DNA"/>
</dbReference>
<dbReference type="Proteomes" id="UP000682202">
    <property type="component" value="Chromosome"/>
</dbReference>
<gene>
    <name evidence="2" type="ORF">F6B93_13030</name>
</gene>
<evidence type="ECO:0000313" key="2">
    <source>
        <dbReference type="EMBL" id="QUR67904.1"/>
    </source>
</evidence>
<protein>
    <submittedName>
        <fullName evidence="2">Uncharacterized protein</fullName>
    </submittedName>
</protein>
<keyword evidence="3" id="KW-1185">Reference proteome</keyword>
<dbReference type="RefSeq" id="WP_211695477.1">
    <property type="nucleotide sequence ID" value="NZ_CP046600.1"/>
</dbReference>
<dbReference type="AlphaFoldDB" id="A0A975PXK0"/>
<evidence type="ECO:0000313" key="3">
    <source>
        <dbReference type="Proteomes" id="UP000682202"/>
    </source>
</evidence>
<keyword evidence="1" id="KW-0472">Membrane</keyword>
<name>A0A975PXK0_9MYCO</name>
<keyword evidence="1" id="KW-1133">Transmembrane helix</keyword>